<feature type="domain" description="Bacterial surface antigen (D15)" evidence="4">
    <location>
        <begin position="86"/>
        <end position="359"/>
    </location>
</feature>
<dbReference type="Pfam" id="PF01103">
    <property type="entry name" value="Omp85"/>
    <property type="match status" value="1"/>
</dbReference>
<comment type="caution">
    <text evidence="5">The sequence shown here is derived from an EMBL/GenBank/DDBJ whole genome shotgun (WGS) entry which is preliminary data.</text>
</comment>
<gene>
    <name evidence="5" type="ORF">ACFS5J_12665</name>
</gene>
<sequence>MDKKLSHQIVLLIIIFCNTAFAQNDSTNVSDSIKKEKNIKFNPFPYFSHNKVLGYYYGGGGMLTYRLQKEDTISPRSTTGAFYVRTTNDTWFSVLFTQMYFNEDKWRVIAATGTGLYNFQTYTELPDSEPDFYDYGSRSVMLSAKVYRKVYKKNYLGLGYYYSRTKTRFEEAATDSISNNNSLQMLFLRDTRDNVYYPKKGSKLNAMFTLYPEWMGNVNNFGIFNAYYNRYYGIRNDKDVLAVRAYAKVATSTLDFQRQVVINGIDLRGYTDGKYRGDGKVDVQAEYRWNFLPRIGLVGFGGLGTLYGSEFSEFNGSLYPSGGFGVRYLAIKSTQMRIGLDVARGKDDYAIYFRIGEAF</sequence>
<proteinExistence type="predicted"/>
<evidence type="ECO:0000256" key="3">
    <source>
        <dbReference type="SAM" id="SignalP"/>
    </source>
</evidence>
<keyword evidence="2" id="KW-0472">Membrane</keyword>
<accession>A0ABW5YPA3</accession>
<keyword evidence="3" id="KW-0732">Signal</keyword>
<protein>
    <submittedName>
        <fullName evidence="5">BamA/TamA family outer membrane protein</fullName>
    </submittedName>
</protein>
<organism evidence="5 6">
    <name type="scientific">Flavobacterium chuncheonense</name>
    <dbReference type="NCBI Taxonomy" id="2026653"/>
    <lineage>
        <taxon>Bacteria</taxon>
        <taxon>Pseudomonadati</taxon>
        <taxon>Bacteroidota</taxon>
        <taxon>Flavobacteriia</taxon>
        <taxon>Flavobacteriales</taxon>
        <taxon>Flavobacteriaceae</taxon>
        <taxon>Flavobacterium</taxon>
    </lineage>
</organism>
<dbReference type="EMBL" id="JBHUPC010000020">
    <property type="protein sequence ID" value="MFD2892865.1"/>
    <property type="molecule type" value="Genomic_DNA"/>
</dbReference>
<evidence type="ECO:0000313" key="6">
    <source>
        <dbReference type="Proteomes" id="UP001597534"/>
    </source>
</evidence>
<dbReference type="InterPro" id="IPR000184">
    <property type="entry name" value="Bac_surfAg_D15"/>
</dbReference>
<evidence type="ECO:0000256" key="1">
    <source>
        <dbReference type="ARBA" id="ARBA00004370"/>
    </source>
</evidence>
<feature type="signal peptide" evidence="3">
    <location>
        <begin position="1"/>
        <end position="22"/>
    </location>
</feature>
<reference evidence="6" key="1">
    <citation type="journal article" date="2019" name="Int. J. Syst. Evol. Microbiol.">
        <title>The Global Catalogue of Microorganisms (GCM) 10K type strain sequencing project: providing services to taxonomists for standard genome sequencing and annotation.</title>
        <authorList>
            <consortium name="The Broad Institute Genomics Platform"/>
            <consortium name="The Broad Institute Genome Sequencing Center for Infectious Disease"/>
            <person name="Wu L."/>
            <person name="Ma J."/>
        </authorList>
    </citation>
    <scope>NUCLEOTIDE SEQUENCE [LARGE SCALE GENOMIC DNA]</scope>
    <source>
        <strain evidence="6">KCTC 22671</strain>
    </source>
</reference>
<dbReference type="Proteomes" id="UP001597534">
    <property type="component" value="Unassembled WGS sequence"/>
</dbReference>
<evidence type="ECO:0000313" key="5">
    <source>
        <dbReference type="EMBL" id="MFD2892865.1"/>
    </source>
</evidence>
<evidence type="ECO:0000259" key="4">
    <source>
        <dbReference type="Pfam" id="PF01103"/>
    </source>
</evidence>
<comment type="subcellular location">
    <subcellularLocation>
        <location evidence="1">Membrane</location>
    </subcellularLocation>
</comment>
<keyword evidence="6" id="KW-1185">Reference proteome</keyword>
<dbReference type="RefSeq" id="WP_379812593.1">
    <property type="nucleotide sequence ID" value="NZ_JBHUPC010000020.1"/>
</dbReference>
<evidence type="ECO:0000256" key="2">
    <source>
        <dbReference type="ARBA" id="ARBA00023136"/>
    </source>
</evidence>
<dbReference type="Gene3D" id="2.40.160.50">
    <property type="entry name" value="membrane protein fhac: a member of the omp85/tpsb transporter family"/>
    <property type="match status" value="1"/>
</dbReference>
<name>A0ABW5YPA3_9FLAO</name>
<feature type="chain" id="PRO_5045773167" evidence="3">
    <location>
        <begin position="23"/>
        <end position="359"/>
    </location>
</feature>